<dbReference type="PRINTS" id="PR00082">
    <property type="entry name" value="GLFDHDRGNASE"/>
</dbReference>
<evidence type="ECO:0000313" key="11">
    <source>
        <dbReference type="Proteomes" id="UP000565078"/>
    </source>
</evidence>
<dbReference type="InterPro" id="IPR046346">
    <property type="entry name" value="Aminoacid_DH-like_N_sf"/>
</dbReference>
<comment type="caution">
    <text evidence="10">The sequence shown here is derived from an EMBL/GenBank/DDBJ whole genome shotgun (WGS) entry which is preliminary data.</text>
</comment>
<dbReference type="GO" id="GO:0006538">
    <property type="term" value="P:L-glutamate catabolic process"/>
    <property type="evidence" value="ECO:0007669"/>
    <property type="project" value="TreeGrafter"/>
</dbReference>
<dbReference type="AlphaFoldDB" id="A0A7J4IUD7"/>
<evidence type="ECO:0000256" key="4">
    <source>
        <dbReference type="PIRNR" id="PIRNR000185"/>
    </source>
</evidence>
<feature type="binding site" evidence="6">
    <location>
        <position position="349"/>
    </location>
    <ligand>
        <name>substrate</name>
    </ligand>
</feature>
<dbReference type="PANTHER" id="PTHR11606">
    <property type="entry name" value="GLUTAMATE DEHYDROGENASE"/>
    <property type="match status" value="1"/>
</dbReference>
<accession>A0A7J4IUD7</accession>
<comment type="subunit">
    <text evidence="2">Homohexamer.</text>
</comment>
<dbReference type="InterPro" id="IPR033922">
    <property type="entry name" value="NAD_bind_Glu_DH"/>
</dbReference>
<dbReference type="CDD" id="cd01076">
    <property type="entry name" value="NAD_bind_1_Glu_DH"/>
    <property type="match status" value="1"/>
</dbReference>
<dbReference type="SUPFAM" id="SSF53223">
    <property type="entry name" value="Aminoacid dehydrogenase-like, N-terminal domain"/>
    <property type="match status" value="1"/>
</dbReference>
<evidence type="ECO:0000256" key="6">
    <source>
        <dbReference type="PIRSR" id="PIRSR000185-2"/>
    </source>
</evidence>
<dbReference type="InterPro" id="IPR006095">
    <property type="entry name" value="Glu/Leu/Phe/Val/Trp_DH"/>
</dbReference>
<evidence type="ECO:0000256" key="3">
    <source>
        <dbReference type="ARBA" id="ARBA00023002"/>
    </source>
</evidence>
<dbReference type="Proteomes" id="UP000565078">
    <property type="component" value="Unassembled WGS sequence"/>
</dbReference>
<dbReference type="PIRSF" id="PIRSF000185">
    <property type="entry name" value="Glu_DH"/>
    <property type="match status" value="1"/>
</dbReference>
<dbReference type="InterPro" id="IPR014362">
    <property type="entry name" value="Glu_DH"/>
</dbReference>
<dbReference type="SUPFAM" id="SSF51735">
    <property type="entry name" value="NAD(P)-binding Rossmann-fold domains"/>
    <property type="match status" value="1"/>
</dbReference>
<dbReference type="Gene3D" id="3.40.50.10860">
    <property type="entry name" value="Leucine Dehydrogenase, chain A, domain 1"/>
    <property type="match status" value="1"/>
</dbReference>
<dbReference type="InterPro" id="IPR036291">
    <property type="entry name" value="NAD(P)-bd_dom_sf"/>
</dbReference>
<keyword evidence="6" id="KW-0547">Nucleotide-binding</keyword>
<name>A0A7J4IUD7_9ARCH</name>
<feature type="binding site" evidence="6">
    <location>
        <position position="71"/>
    </location>
    <ligand>
        <name>substrate</name>
    </ligand>
</feature>
<feature type="binding site" evidence="6">
    <location>
        <position position="222"/>
    </location>
    <ligand>
        <name>NAD(+)</name>
        <dbReference type="ChEBI" id="CHEBI:57540"/>
    </ligand>
</feature>
<dbReference type="SMART" id="SM00839">
    <property type="entry name" value="ELFV_dehydrog"/>
    <property type="match status" value="1"/>
</dbReference>
<evidence type="ECO:0000313" key="10">
    <source>
        <dbReference type="EMBL" id="HIH09148.1"/>
    </source>
</evidence>
<feature type="domain" description="Glutamate/phenylalanine/leucine/valine/L-tryptophan dehydrogenase C-terminal" evidence="9">
    <location>
        <begin position="184"/>
        <end position="413"/>
    </location>
</feature>
<sequence>MQEKSEVVCEVCKLQLDKIAEARHLTELELKVLNQPKRVININIPIIMDDGSTRIFPAYRVQYNDARGPTKGGIRFHPKVNKKEINELAFLMSLKCALVDIPLSGGKGGVQVNPRELSEGELQRLSRAYIREFAPFIGPDRDIPAPDVNTNPKVMGWMLDEYEKITGKKAPGVITGKPLTIGGSRGRLYSTSLGGAIILGEYMKSAGKGGKGTTVAIQGFGNVGSHLARILDEWGYKIVAVSDSKGGIYNKSGLDVKKLVKENDGKNVQEIGGGEKISNEELLELGVDVVVPAAIENVINIKNMKNIRAKIVLEMANGPVTTGADDYLEEKGVVVLPDILANSGGVVVSYLEWVQNQCNYYWKEDEVNRKLEEYMGHAFAETEKVRAEAKGSYRRAAYIVAIKRILKAEEDRGIIVKKKA</sequence>
<dbReference type="Pfam" id="PF00208">
    <property type="entry name" value="ELFV_dehydrog"/>
    <property type="match status" value="1"/>
</dbReference>
<organism evidence="10 11">
    <name type="scientific">Candidatus Iainarchaeum sp</name>
    <dbReference type="NCBI Taxonomy" id="3101447"/>
    <lineage>
        <taxon>Archaea</taxon>
        <taxon>Candidatus Iainarchaeota</taxon>
        <taxon>Candidatus Iainarchaeia</taxon>
        <taxon>Candidatus Iainarchaeales</taxon>
        <taxon>Candidatus Iainarchaeaceae</taxon>
        <taxon>Candidatus Iainarchaeum</taxon>
    </lineage>
</organism>
<gene>
    <name evidence="10" type="ORF">HA254_00600</name>
</gene>
<dbReference type="Pfam" id="PF02812">
    <property type="entry name" value="ELFV_dehydrog_N"/>
    <property type="match status" value="1"/>
</dbReference>
<dbReference type="InterPro" id="IPR006097">
    <property type="entry name" value="Glu/Leu/Phe/Val/Trp_DH_dimer"/>
</dbReference>
<proteinExistence type="inferred from homology"/>
<feature type="binding site" evidence="6">
    <location>
        <position position="191"/>
    </location>
    <ligand>
        <name>NAD(+)</name>
        <dbReference type="ChEBI" id="CHEBI:57540"/>
    </ligand>
</feature>
<keyword evidence="3 4" id="KW-0560">Oxidoreductase</keyword>
<dbReference type="InterPro" id="IPR006096">
    <property type="entry name" value="Glu/Leu/Phe/Val/Trp_DH_C"/>
</dbReference>
<reference evidence="11" key="1">
    <citation type="journal article" date="2020" name="bioRxiv">
        <title>A rank-normalized archaeal taxonomy based on genome phylogeny resolves widespread incomplete and uneven classifications.</title>
        <authorList>
            <person name="Rinke C."/>
            <person name="Chuvochina M."/>
            <person name="Mussig A.J."/>
            <person name="Chaumeil P.-A."/>
            <person name="Waite D.W."/>
            <person name="Whitman W.B."/>
            <person name="Parks D.H."/>
            <person name="Hugenholtz P."/>
        </authorList>
    </citation>
    <scope>NUCLEOTIDE SEQUENCE [LARGE SCALE GENOMIC DNA]</scope>
</reference>
<evidence type="ECO:0000256" key="7">
    <source>
        <dbReference type="PIRSR" id="PIRSR000185-3"/>
    </source>
</evidence>
<feature type="site" description="Important for catalysis" evidence="7">
    <location>
        <position position="147"/>
    </location>
</feature>
<evidence type="ECO:0000256" key="8">
    <source>
        <dbReference type="RuleBase" id="RU004417"/>
    </source>
</evidence>
<comment type="similarity">
    <text evidence="1 4 8">Belongs to the Glu/Leu/Phe/Val dehydrogenases family.</text>
</comment>
<dbReference type="GO" id="GO:0004352">
    <property type="term" value="F:glutamate dehydrogenase (NAD+) activity"/>
    <property type="evidence" value="ECO:0007669"/>
    <property type="project" value="TreeGrafter"/>
</dbReference>
<evidence type="ECO:0000256" key="1">
    <source>
        <dbReference type="ARBA" id="ARBA00006382"/>
    </source>
</evidence>
<dbReference type="Gene3D" id="3.40.50.720">
    <property type="entry name" value="NAD(P)-binding Rossmann-like Domain"/>
    <property type="match status" value="1"/>
</dbReference>
<feature type="active site" description="Proton donor" evidence="5">
    <location>
        <position position="107"/>
    </location>
</feature>
<evidence type="ECO:0000259" key="9">
    <source>
        <dbReference type="SMART" id="SM00839"/>
    </source>
</evidence>
<feature type="binding site" evidence="6">
    <location>
        <position position="95"/>
    </location>
    <ligand>
        <name>substrate</name>
    </ligand>
</feature>
<keyword evidence="6" id="KW-0520">NAD</keyword>
<evidence type="ECO:0000256" key="2">
    <source>
        <dbReference type="ARBA" id="ARBA00011643"/>
    </source>
</evidence>
<evidence type="ECO:0000256" key="5">
    <source>
        <dbReference type="PIRSR" id="PIRSR000185-1"/>
    </source>
</evidence>
<dbReference type="PANTHER" id="PTHR11606:SF13">
    <property type="entry name" value="GLUTAMATE DEHYDROGENASE 1, MITOCHONDRIAL"/>
    <property type="match status" value="1"/>
</dbReference>
<dbReference type="GO" id="GO:0000166">
    <property type="term" value="F:nucleotide binding"/>
    <property type="evidence" value="ECO:0007669"/>
    <property type="project" value="UniProtKB-KW"/>
</dbReference>
<dbReference type="EMBL" id="DUGC01000011">
    <property type="protein sequence ID" value="HIH09148.1"/>
    <property type="molecule type" value="Genomic_DNA"/>
</dbReference>
<protein>
    <recommendedName>
        <fullName evidence="4">Glutamate dehydrogenase</fullName>
    </recommendedName>
</protein>